<evidence type="ECO:0000313" key="2">
    <source>
        <dbReference type="EMBL" id="SPM28684.1"/>
    </source>
</evidence>
<gene>
    <name evidence="2" type="ORF">MTAB308_2171</name>
</gene>
<dbReference type="RefSeq" id="WP_108637266.1">
    <property type="nucleotide sequence ID" value="NZ_LT717700.1"/>
</dbReference>
<keyword evidence="1" id="KW-0732">Signal</keyword>
<dbReference type="EMBL" id="FTRV01000011">
    <property type="protein sequence ID" value="SPM28684.1"/>
    <property type="molecule type" value="Genomic_DNA"/>
</dbReference>
<feature type="chain" id="PRO_5015396899" evidence="1">
    <location>
        <begin position="23"/>
        <end position="195"/>
    </location>
</feature>
<feature type="signal peptide" evidence="1">
    <location>
        <begin position="1"/>
        <end position="22"/>
    </location>
</feature>
<evidence type="ECO:0000313" key="3">
    <source>
        <dbReference type="Proteomes" id="UP000241595"/>
    </source>
</evidence>
<accession>A0A2U3NB79</accession>
<proteinExistence type="predicted"/>
<organism evidence="2 3">
    <name type="scientific">Mycobacterium terramassiliense</name>
    <dbReference type="NCBI Taxonomy" id="1841859"/>
    <lineage>
        <taxon>Bacteria</taxon>
        <taxon>Bacillati</taxon>
        <taxon>Actinomycetota</taxon>
        <taxon>Actinomycetes</taxon>
        <taxon>Mycobacteriales</taxon>
        <taxon>Mycobacteriaceae</taxon>
        <taxon>Mycobacterium</taxon>
    </lineage>
</organism>
<name>A0A2U3NB79_9MYCO</name>
<evidence type="ECO:0000256" key="1">
    <source>
        <dbReference type="SAM" id="SignalP"/>
    </source>
</evidence>
<dbReference type="AlphaFoldDB" id="A0A2U3NB79"/>
<dbReference type="Proteomes" id="UP000241595">
    <property type="component" value="Unassembled WGS sequence"/>
</dbReference>
<reference evidence="2 3" key="1">
    <citation type="submission" date="2017-01" db="EMBL/GenBank/DDBJ databases">
        <authorList>
            <consortium name="Urmite Genomes"/>
        </authorList>
    </citation>
    <scope>NUCLEOTIDE SEQUENCE [LARGE SCALE GENOMIC DNA]</scope>
    <source>
        <strain evidence="2 3">AB308</strain>
    </source>
</reference>
<keyword evidence="3" id="KW-1185">Reference proteome</keyword>
<dbReference type="STRING" id="1841859.GCA_900157385_02167"/>
<protein>
    <submittedName>
        <fullName evidence="2">Membrane protein</fullName>
    </submittedName>
</protein>
<sequence length="195" mass="20814">MRSVLVWLVVLFCTTFPAPAHAEPCQQAELFAADTDPLFEARATVTIALSGAAVTGSTPLDGVYWSDALQRNTRERSLEFHLCGADGASHSAAEALRRQFDQEAVLAFDYLPQRAGDAIIVAVPGVDIARFGDALAADPAARDRIRGGSVTTTDHTLILVAGGDDRDVARRLVAEAGGNWDAATIAYGRREFVET</sequence>